<dbReference type="AlphaFoldDB" id="D8LF36"/>
<dbReference type="EMBL" id="FN648007">
    <property type="protein sequence ID" value="CBN78634.1"/>
    <property type="molecule type" value="Genomic_DNA"/>
</dbReference>
<dbReference type="eggNOG" id="ENOG502T0IG">
    <property type="taxonomic scope" value="Eukaryota"/>
</dbReference>
<dbReference type="EMBL" id="FN649741">
    <property type="protein sequence ID" value="CBN78634.1"/>
    <property type="molecule type" value="Genomic_DNA"/>
</dbReference>
<gene>
    <name evidence="1" type="ORF">Esi_0141_0006</name>
</gene>
<proteinExistence type="predicted"/>
<dbReference type="STRING" id="2880.D8LF36"/>
<sequence>MSRLHNLLRKKKKPDKCGFCHAVIAKDETHSGVFYTVPEEEGGTIHQECWEKYHEKCSVKCLHCEGPVAHLPGRFNGKFYPSTDPPGKIHSECWEAYKGSKPAAEKCGECGEPLSFVEGKFSGSYVTLGDGIKVHVECRSAYHQKHTEKCLQCNEPVAPEAGKFCGEFFEVEGKGRVHSECMDAYEETTADRCLVCKKAVRRMEGFSGDFMMIDGGKVHKECASEYQEMVADKCLHCQKGVRKAGEFSGSFYPVDRKLGDAEGEDNESKVHMECFEAYQAQLAEKGKGS</sequence>
<dbReference type="Proteomes" id="UP000002630">
    <property type="component" value="Linkage Group LG16"/>
</dbReference>
<reference evidence="1 2" key="1">
    <citation type="journal article" date="2010" name="Nature">
        <title>The Ectocarpus genome and the independent evolution of multicellularity in brown algae.</title>
        <authorList>
            <person name="Cock J.M."/>
            <person name="Sterck L."/>
            <person name="Rouze P."/>
            <person name="Scornet D."/>
            <person name="Allen A.E."/>
            <person name="Amoutzias G."/>
            <person name="Anthouard V."/>
            <person name="Artiguenave F."/>
            <person name="Aury J.M."/>
            <person name="Badger J.H."/>
            <person name="Beszteri B."/>
            <person name="Billiau K."/>
            <person name="Bonnet E."/>
            <person name="Bothwell J.H."/>
            <person name="Bowler C."/>
            <person name="Boyen C."/>
            <person name="Brownlee C."/>
            <person name="Carrano C.J."/>
            <person name="Charrier B."/>
            <person name="Cho G.Y."/>
            <person name="Coelho S.M."/>
            <person name="Collen J."/>
            <person name="Corre E."/>
            <person name="Da Silva C."/>
            <person name="Delage L."/>
            <person name="Delaroque N."/>
            <person name="Dittami S.M."/>
            <person name="Doulbeau S."/>
            <person name="Elias M."/>
            <person name="Farnham G."/>
            <person name="Gachon C.M."/>
            <person name="Gschloessl B."/>
            <person name="Heesch S."/>
            <person name="Jabbari K."/>
            <person name="Jubin C."/>
            <person name="Kawai H."/>
            <person name="Kimura K."/>
            <person name="Kloareg B."/>
            <person name="Kupper F.C."/>
            <person name="Lang D."/>
            <person name="Le Bail A."/>
            <person name="Leblanc C."/>
            <person name="Lerouge P."/>
            <person name="Lohr M."/>
            <person name="Lopez P.J."/>
            <person name="Martens C."/>
            <person name="Maumus F."/>
            <person name="Michel G."/>
            <person name="Miranda-Saavedra D."/>
            <person name="Morales J."/>
            <person name="Moreau H."/>
            <person name="Motomura T."/>
            <person name="Nagasato C."/>
            <person name="Napoli C.A."/>
            <person name="Nelson D.R."/>
            <person name="Nyvall-Collen P."/>
            <person name="Peters A.F."/>
            <person name="Pommier C."/>
            <person name="Potin P."/>
            <person name="Poulain J."/>
            <person name="Quesneville H."/>
            <person name="Read B."/>
            <person name="Rensing S.A."/>
            <person name="Ritter A."/>
            <person name="Rousvoal S."/>
            <person name="Samanta M."/>
            <person name="Samson G."/>
            <person name="Schroeder D.C."/>
            <person name="Segurens B."/>
            <person name="Strittmatter M."/>
            <person name="Tonon T."/>
            <person name="Tregear J.W."/>
            <person name="Valentin K."/>
            <person name="von Dassow P."/>
            <person name="Yamagishi T."/>
            <person name="Van de Peer Y."/>
            <person name="Wincker P."/>
        </authorList>
    </citation>
    <scope>NUCLEOTIDE SEQUENCE [LARGE SCALE GENOMIC DNA]</scope>
    <source>
        <strain evidence="2">Ec32 / CCAP1310/4</strain>
    </source>
</reference>
<keyword evidence="2" id="KW-1185">Reference proteome</keyword>
<protein>
    <submittedName>
        <fullName evidence="1">Uncharacterized protein</fullName>
    </submittedName>
</protein>
<dbReference type="OrthoDB" id="424753at2759"/>
<organism evidence="1 2">
    <name type="scientific">Ectocarpus siliculosus</name>
    <name type="common">Brown alga</name>
    <name type="synonym">Conferva siliculosa</name>
    <dbReference type="NCBI Taxonomy" id="2880"/>
    <lineage>
        <taxon>Eukaryota</taxon>
        <taxon>Sar</taxon>
        <taxon>Stramenopiles</taxon>
        <taxon>Ochrophyta</taxon>
        <taxon>PX clade</taxon>
        <taxon>Phaeophyceae</taxon>
        <taxon>Ectocarpales</taxon>
        <taxon>Ectocarpaceae</taxon>
        <taxon>Ectocarpus</taxon>
    </lineage>
</organism>
<accession>D8LF36</accession>
<evidence type="ECO:0000313" key="1">
    <source>
        <dbReference type="EMBL" id="CBN78634.1"/>
    </source>
</evidence>
<name>D8LF36_ECTSI</name>
<evidence type="ECO:0000313" key="2">
    <source>
        <dbReference type="Proteomes" id="UP000002630"/>
    </source>
</evidence>
<dbReference type="InParanoid" id="D8LF36"/>